<evidence type="ECO:0000313" key="3">
    <source>
        <dbReference type="Proteomes" id="UP001229421"/>
    </source>
</evidence>
<feature type="transmembrane region" description="Helical" evidence="1">
    <location>
        <begin position="61"/>
        <end position="82"/>
    </location>
</feature>
<keyword evidence="1" id="KW-0812">Transmembrane</keyword>
<keyword evidence="1" id="KW-1133">Transmembrane helix</keyword>
<protein>
    <submittedName>
        <fullName evidence="2">Uncharacterized protein</fullName>
    </submittedName>
</protein>
<accession>A0AAD8JNS2</accession>
<keyword evidence="1" id="KW-0472">Membrane</keyword>
<dbReference type="EMBL" id="JAUHHV010000011">
    <property type="protein sequence ID" value="KAK1407932.1"/>
    <property type="molecule type" value="Genomic_DNA"/>
</dbReference>
<dbReference type="AlphaFoldDB" id="A0AAD8JNS2"/>
<evidence type="ECO:0000313" key="2">
    <source>
        <dbReference type="EMBL" id="KAK1407932.1"/>
    </source>
</evidence>
<organism evidence="2 3">
    <name type="scientific">Tagetes erecta</name>
    <name type="common">African marigold</name>
    <dbReference type="NCBI Taxonomy" id="13708"/>
    <lineage>
        <taxon>Eukaryota</taxon>
        <taxon>Viridiplantae</taxon>
        <taxon>Streptophyta</taxon>
        <taxon>Embryophyta</taxon>
        <taxon>Tracheophyta</taxon>
        <taxon>Spermatophyta</taxon>
        <taxon>Magnoliopsida</taxon>
        <taxon>eudicotyledons</taxon>
        <taxon>Gunneridae</taxon>
        <taxon>Pentapetalae</taxon>
        <taxon>asterids</taxon>
        <taxon>campanulids</taxon>
        <taxon>Asterales</taxon>
        <taxon>Asteraceae</taxon>
        <taxon>Asteroideae</taxon>
        <taxon>Heliantheae alliance</taxon>
        <taxon>Tageteae</taxon>
        <taxon>Tagetes</taxon>
    </lineage>
</organism>
<keyword evidence="3" id="KW-1185">Reference proteome</keyword>
<reference evidence="2" key="1">
    <citation type="journal article" date="2023" name="bioRxiv">
        <title>Improved chromosome-level genome assembly for marigold (Tagetes erecta).</title>
        <authorList>
            <person name="Jiang F."/>
            <person name="Yuan L."/>
            <person name="Wang S."/>
            <person name="Wang H."/>
            <person name="Xu D."/>
            <person name="Wang A."/>
            <person name="Fan W."/>
        </authorList>
    </citation>
    <scope>NUCLEOTIDE SEQUENCE</scope>
    <source>
        <strain evidence="2">WSJ</strain>
        <tissue evidence="2">Leaf</tissue>
    </source>
</reference>
<gene>
    <name evidence="2" type="ORF">QVD17_39560</name>
</gene>
<name>A0AAD8JNS2_TARER</name>
<dbReference type="Proteomes" id="UP001229421">
    <property type="component" value="Unassembled WGS sequence"/>
</dbReference>
<comment type="caution">
    <text evidence="2">The sequence shown here is derived from an EMBL/GenBank/DDBJ whole genome shotgun (WGS) entry which is preliminary data.</text>
</comment>
<sequence length="105" mass="11869">MLPLINCLFFWFEIRRLLLCTPHYPLKGLERIRINVFCVELAGNTYEDLLALATASVDSKLLLAMLFICFHLSIIIIVVDAMHKIKGGHDSKLASTNGLWLGQIL</sequence>
<proteinExistence type="predicted"/>
<evidence type="ECO:0000256" key="1">
    <source>
        <dbReference type="SAM" id="Phobius"/>
    </source>
</evidence>